<keyword evidence="1 5" id="KW-0678">Repressor</keyword>
<keyword evidence="6" id="KW-0175">Coiled coil</keyword>
<dbReference type="GO" id="GO:0045892">
    <property type="term" value="P:negative regulation of DNA-templated transcription"/>
    <property type="evidence" value="ECO:0007669"/>
    <property type="project" value="UniProtKB-UniRule"/>
</dbReference>
<dbReference type="InterPro" id="IPR021153">
    <property type="entry name" value="HrcA_C"/>
</dbReference>
<dbReference type="NCBIfam" id="TIGR00331">
    <property type="entry name" value="hrcA"/>
    <property type="match status" value="1"/>
</dbReference>
<keyword evidence="2 5" id="KW-0805">Transcription regulation</keyword>
<dbReference type="Gene3D" id="3.30.390.60">
    <property type="entry name" value="Heat-inducible transcription repressor hrca homolog, domain 3"/>
    <property type="match status" value="1"/>
</dbReference>
<dbReference type="InterPro" id="IPR023120">
    <property type="entry name" value="WHTH_transcript_rep_HrcA_IDD"/>
</dbReference>
<proteinExistence type="inferred from homology"/>
<dbReference type="InterPro" id="IPR036390">
    <property type="entry name" value="WH_DNA-bd_sf"/>
</dbReference>
<dbReference type="STRING" id="1082479.SAMN05216241_10881"/>
<dbReference type="PANTHER" id="PTHR34824:SF1">
    <property type="entry name" value="HEAT-INDUCIBLE TRANSCRIPTION REPRESSOR HRCA"/>
    <property type="match status" value="1"/>
</dbReference>
<accession>A0A1G7T434</accession>
<dbReference type="RefSeq" id="WP_090020726.1">
    <property type="nucleotide sequence ID" value="NZ_FNCE01000008.1"/>
</dbReference>
<evidence type="ECO:0000256" key="4">
    <source>
        <dbReference type="ARBA" id="ARBA00023163"/>
    </source>
</evidence>
<keyword evidence="3 5" id="KW-0346">Stress response</keyword>
<comment type="function">
    <text evidence="5">Negative regulator of class I heat shock genes (grpE-dnaK-dnaJ and groELS operons). Prevents heat-shock induction of these operons.</text>
</comment>
<evidence type="ECO:0000256" key="6">
    <source>
        <dbReference type="SAM" id="Coils"/>
    </source>
</evidence>
<dbReference type="InterPro" id="IPR002571">
    <property type="entry name" value="HrcA"/>
</dbReference>
<dbReference type="Pfam" id="PF01628">
    <property type="entry name" value="HrcA"/>
    <property type="match status" value="1"/>
</dbReference>
<dbReference type="Proteomes" id="UP000199415">
    <property type="component" value="Unassembled WGS sequence"/>
</dbReference>
<dbReference type="Gene3D" id="1.10.10.10">
    <property type="entry name" value="Winged helix-like DNA-binding domain superfamily/Winged helix DNA-binding domain"/>
    <property type="match status" value="1"/>
</dbReference>
<dbReference type="InterPro" id="IPR029016">
    <property type="entry name" value="GAF-like_dom_sf"/>
</dbReference>
<keyword evidence="9" id="KW-1185">Reference proteome</keyword>
<dbReference type="AlphaFoldDB" id="A0A1G7T434"/>
<gene>
    <name evidence="5" type="primary">hrcA</name>
    <name evidence="8" type="ORF">SAMN05216241_10881</name>
</gene>
<dbReference type="OrthoDB" id="9783139at2"/>
<feature type="domain" description="Heat-inducible transcription repressor HrcA C-terminal" evidence="7">
    <location>
        <begin position="120"/>
        <end position="342"/>
    </location>
</feature>
<sequence length="357" mass="38492">MTQPVNAEAKRSALSSLTERSREILRRVVDAYVTTGAPVGSRTLSRSQGMELSPATVRNVMADLEDAGLLYAPHTSAGRLPTEMGLRLFVDGLLEYGNISENDRKEIEAHCSASGRSLSQVLEDASEMLSELTGSAGLVVAPKLQGERLKHIEFVNLGPGRALVVLVTQSGAVENRVIDVPRGLPAASLVEASNYLSERLVGRTLGEVQQLVHQELDQQRAELNELTTKLVEAGIADWSGSDHNALIVRGHSQLLEDVSAIEDLERIRSLFSALETKESFLKLLDLTENAEGVQIFIGAENELFGMSGCSMVVAPYGNAQQQQFVGAIGVIGPTRIDYARIIPMVDYTAKVIGSLVG</sequence>
<comment type="similarity">
    <text evidence="5">Belongs to the HrcA family.</text>
</comment>
<dbReference type="Gene3D" id="3.30.450.40">
    <property type="match status" value="1"/>
</dbReference>
<evidence type="ECO:0000256" key="3">
    <source>
        <dbReference type="ARBA" id="ARBA00023016"/>
    </source>
</evidence>
<name>A0A1G7T434_9PROT</name>
<evidence type="ECO:0000256" key="2">
    <source>
        <dbReference type="ARBA" id="ARBA00023015"/>
    </source>
</evidence>
<dbReference type="InterPro" id="IPR036388">
    <property type="entry name" value="WH-like_DNA-bd_sf"/>
</dbReference>
<evidence type="ECO:0000259" key="7">
    <source>
        <dbReference type="Pfam" id="PF01628"/>
    </source>
</evidence>
<dbReference type="HAMAP" id="MF_00081">
    <property type="entry name" value="HrcA"/>
    <property type="match status" value="1"/>
</dbReference>
<keyword evidence="4 5" id="KW-0804">Transcription</keyword>
<feature type="coiled-coil region" evidence="6">
    <location>
        <begin position="209"/>
        <end position="236"/>
    </location>
</feature>
<dbReference type="GO" id="GO:0003677">
    <property type="term" value="F:DNA binding"/>
    <property type="evidence" value="ECO:0007669"/>
    <property type="project" value="InterPro"/>
</dbReference>
<evidence type="ECO:0000313" key="8">
    <source>
        <dbReference type="EMBL" id="SDG30025.1"/>
    </source>
</evidence>
<dbReference type="PIRSF" id="PIRSF005485">
    <property type="entry name" value="HrcA"/>
    <property type="match status" value="1"/>
</dbReference>
<reference evidence="8 9" key="1">
    <citation type="submission" date="2016-10" db="EMBL/GenBank/DDBJ databases">
        <authorList>
            <person name="de Groot N.N."/>
        </authorList>
    </citation>
    <scope>NUCLEOTIDE SEQUENCE [LARGE SCALE GENOMIC DNA]</scope>
    <source>
        <strain evidence="8 9">DSM 25584</strain>
    </source>
</reference>
<organism evidence="8 9">
    <name type="scientific">Limimonas halophila</name>
    <dbReference type="NCBI Taxonomy" id="1082479"/>
    <lineage>
        <taxon>Bacteria</taxon>
        <taxon>Pseudomonadati</taxon>
        <taxon>Pseudomonadota</taxon>
        <taxon>Alphaproteobacteria</taxon>
        <taxon>Rhodospirillales</taxon>
        <taxon>Rhodovibrionaceae</taxon>
        <taxon>Limimonas</taxon>
    </lineage>
</organism>
<evidence type="ECO:0000256" key="5">
    <source>
        <dbReference type="HAMAP-Rule" id="MF_00081"/>
    </source>
</evidence>
<protein>
    <recommendedName>
        <fullName evidence="5">Heat-inducible transcription repressor HrcA</fullName>
    </recommendedName>
</protein>
<dbReference type="SUPFAM" id="SSF46785">
    <property type="entry name" value="Winged helix' DNA-binding domain"/>
    <property type="match status" value="1"/>
</dbReference>
<evidence type="ECO:0000313" key="9">
    <source>
        <dbReference type="Proteomes" id="UP000199415"/>
    </source>
</evidence>
<evidence type="ECO:0000256" key="1">
    <source>
        <dbReference type="ARBA" id="ARBA00022491"/>
    </source>
</evidence>
<dbReference type="SUPFAM" id="SSF55781">
    <property type="entry name" value="GAF domain-like"/>
    <property type="match status" value="1"/>
</dbReference>
<dbReference type="EMBL" id="FNCE01000008">
    <property type="protein sequence ID" value="SDG30025.1"/>
    <property type="molecule type" value="Genomic_DNA"/>
</dbReference>
<dbReference type="PANTHER" id="PTHR34824">
    <property type="entry name" value="HEAT-INDUCIBLE TRANSCRIPTION REPRESSOR HRCA"/>
    <property type="match status" value="1"/>
</dbReference>